<evidence type="ECO:0000256" key="2">
    <source>
        <dbReference type="ARBA" id="ARBA00022980"/>
    </source>
</evidence>
<proteinExistence type="inferred from homology"/>
<dbReference type="AlphaFoldDB" id="A0A1F5EUP9"/>
<dbReference type="GO" id="GO:0006412">
    <property type="term" value="P:translation"/>
    <property type="evidence" value="ECO:0007669"/>
    <property type="project" value="InterPro"/>
</dbReference>
<dbReference type="EMBL" id="MFAH01000034">
    <property type="protein sequence ID" value="OGD71105.1"/>
    <property type="molecule type" value="Genomic_DNA"/>
</dbReference>
<dbReference type="PANTHER" id="PTHR12899:SF3">
    <property type="entry name" value="LARGE RIBOSOMAL SUBUNIT PROTEIN UL18M"/>
    <property type="match status" value="1"/>
</dbReference>
<keyword evidence="2" id="KW-0689">Ribosomal protein</keyword>
<reference evidence="4 5" key="1">
    <citation type="journal article" date="2016" name="Nat. Commun.">
        <title>Thousands of microbial genomes shed light on interconnected biogeochemical processes in an aquifer system.</title>
        <authorList>
            <person name="Anantharaman K."/>
            <person name="Brown C.T."/>
            <person name="Hug L.A."/>
            <person name="Sharon I."/>
            <person name="Castelle C.J."/>
            <person name="Probst A.J."/>
            <person name="Thomas B.C."/>
            <person name="Singh A."/>
            <person name="Wilkins M.J."/>
            <person name="Karaoz U."/>
            <person name="Brodie E.L."/>
            <person name="Williams K.H."/>
            <person name="Hubbard S.S."/>
            <person name="Banfield J.F."/>
        </authorList>
    </citation>
    <scope>NUCLEOTIDE SEQUENCE [LARGE SCALE GENOMIC DNA]</scope>
</reference>
<dbReference type="PANTHER" id="PTHR12899">
    <property type="entry name" value="39S RIBOSOMAL PROTEIN L18, MITOCHONDRIAL"/>
    <property type="match status" value="1"/>
</dbReference>
<protein>
    <recommendedName>
        <fullName evidence="6">50S ribosomal protein L18</fullName>
    </recommendedName>
</protein>
<dbReference type="Gene3D" id="3.30.420.100">
    <property type="match status" value="1"/>
</dbReference>
<dbReference type="InterPro" id="IPR005484">
    <property type="entry name" value="Ribosomal_uL18_bac/plant/anim"/>
</dbReference>
<organism evidence="4 5">
    <name type="scientific">Candidatus Collierbacteria bacterium RIFCSPHIGHO2_02_FULL_49_10</name>
    <dbReference type="NCBI Taxonomy" id="1817723"/>
    <lineage>
        <taxon>Bacteria</taxon>
        <taxon>Candidatus Collieribacteriota</taxon>
    </lineage>
</organism>
<evidence type="ECO:0000313" key="4">
    <source>
        <dbReference type="EMBL" id="OGD71105.1"/>
    </source>
</evidence>
<accession>A0A1F5EUP9</accession>
<dbReference type="GO" id="GO:0008097">
    <property type="term" value="F:5S rRNA binding"/>
    <property type="evidence" value="ECO:0007669"/>
    <property type="project" value="TreeGrafter"/>
</dbReference>
<evidence type="ECO:0000256" key="1">
    <source>
        <dbReference type="ARBA" id="ARBA00007116"/>
    </source>
</evidence>
<dbReference type="GO" id="GO:0003735">
    <property type="term" value="F:structural constituent of ribosome"/>
    <property type="evidence" value="ECO:0007669"/>
    <property type="project" value="InterPro"/>
</dbReference>
<dbReference type="Proteomes" id="UP000177390">
    <property type="component" value="Unassembled WGS sequence"/>
</dbReference>
<evidence type="ECO:0000256" key="3">
    <source>
        <dbReference type="ARBA" id="ARBA00023274"/>
    </source>
</evidence>
<comment type="caution">
    <text evidence="4">The sequence shown here is derived from an EMBL/GenBank/DDBJ whole genome shotgun (WGS) entry which is preliminary data.</text>
</comment>
<comment type="similarity">
    <text evidence="1">Belongs to the universal ribosomal protein uL18 family.</text>
</comment>
<sequence>MIKAKTKQLKRALRVSSRVKDRSDLPRLIVKRSNQHLHAQIIDRSGKVLAAFSSTALPANLTNKSNKTNIAKEVGVKLADLAKKDNLTAAVLDRGEYRFHGRVKALVESLNEQGVKV</sequence>
<evidence type="ECO:0008006" key="6">
    <source>
        <dbReference type="Google" id="ProtNLM"/>
    </source>
</evidence>
<name>A0A1F5EUP9_9BACT</name>
<dbReference type="SUPFAM" id="SSF53137">
    <property type="entry name" value="Translational machinery components"/>
    <property type="match status" value="1"/>
</dbReference>
<gene>
    <name evidence="4" type="ORF">A3D09_01910</name>
</gene>
<keyword evidence="3" id="KW-0687">Ribonucleoprotein</keyword>
<dbReference type="Pfam" id="PF00861">
    <property type="entry name" value="Ribosomal_L18p"/>
    <property type="match status" value="1"/>
</dbReference>
<dbReference type="InterPro" id="IPR057268">
    <property type="entry name" value="Ribosomal_L18"/>
</dbReference>
<dbReference type="GO" id="GO:0022625">
    <property type="term" value="C:cytosolic large ribosomal subunit"/>
    <property type="evidence" value="ECO:0007669"/>
    <property type="project" value="TreeGrafter"/>
</dbReference>
<evidence type="ECO:0000313" key="5">
    <source>
        <dbReference type="Proteomes" id="UP000177390"/>
    </source>
</evidence>
<dbReference type="CDD" id="cd00432">
    <property type="entry name" value="Ribosomal_L18_L5e"/>
    <property type="match status" value="1"/>
</dbReference>